<keyword evidence="3" id="KW-1185">Reference proteome</keyword>
<evidence type="ECO:0000313" key="2">
    <source>
        <dbReference type="EMBL" id="PKI50906.1"/>
    </source>
</evidence>
<comment type="caution">
    <text evidence="2">The sequence shown here is derived from an EMBL/GenBank/DDBJ whole genome shotgun (WGS) entry which is preliminary data.</text>
</comment>
<reference evidence="2 3" key="1">
    <citation type="submission" date="2017-11" db="EMBL/GenBank/DDBJ databases">
        <title>De-novo sequencing of pomegranate (Punica granatum L.) genome.</title>
        <authorList>
            <person name="Akparov Z."/>
            <person name="Amiraslanov A."/>
            <person name="Hajiyeva S."/>
            <person name="Abbasov M."/>
            <person name="Kaur K."/>
            <person name="Hamwieh A."/>
            <person name="Solovyev V."/>
            <person name="Salamov A."/>
            <person name="Braich B."/>
            <person name="Kosarev P."/>
            <person name="Mahmoud A."/>
            <person name="Hajiyev E."/>
            <person name="Babayeva S."/>
            <person name="Izzatullayeva V."/>
            <person name="Mammadov A."/>
            <person name="Mammadov A."/>
            <person name="Sharifova S."/>
            <person name="Ojaghi J."/>
            <person name="Eynullazada K."/>
            <person name="Bayramov B."/>
            <person name="Abdulazimova A."/>
            <person name="Shahmuradov I."/>
        </authorList>
    </citation>
    <scope>NUCLEOTIDE SEQUENCE [LARGE SCALE GENOMIC DNA]</scope>
    <source>
        <strain evidence="3">cv. AG2017</strain>
        <tissue evidence="2">Leaf</tissue>
    </source>
</reference>
<feature type="compositionally biased region" description="Basic residues" evidence="1">
    <location>
        <begin position="1"/>
        <end position="10"/>
    </location>
</feature>
<sequence>MISHGAKRATKANIKTRKEQSGTEDAQLHSECPNRAKPALEAPSRPNICLLGVQRTRSHTVPWPEQACRPVFPRLPRLHLSRVIPPVAQPESRDSHGRFPDSFPLITRLGAVRNDVKDPPKLESGQGVFVLSPMRGGRIIRDLFGVSVGLPVLPRPIL</sequence>
<evidence type="ECO:0000313" key="3">
    <source>
        <dbReference type="Proteomes" id="UP000233551"/>
    </source>
</evidence>
<accession>A0A2I0J596</accession>
<organism evidence="2 3">
    <name type="scientific">Punica granatum</name>
    <name type="common">Pomegranate</name>
    <dbReference type="NCBI Taxonomy" id="22663"/>
    <lineage>
        <taxon>Eukaryota</taxon>
        <taxon>Viridiplantae</taxon>
        <taxon>Streptophyta</taxon>
        <taxon>Embryophyta</taxon>
        <taxon>Tracheophyta</taxon>
        <taxon>Spermatophyta</taxon>
        <taxon>Magnoliopsida</taxon>
        <taxon>eudicotyledons</taxon>
        <taxon>Gunneridae</taxon>
        <taxon>Pentapetalae</taxon>
        <taxon>rosids</taxon>
        <taxon>malvids</taxon>
        <taxon>Myrtales</taxon>
        <taxon>Lythraceae</taxon>
        <taxon>Punica</taxon>
    </lineage>
</organism>
<protein>
    <submittedName>
        <fullName evidence="2">Uncharacterized protein</fullName>
    </submittedName>
</protein>
<feature type="compositionally biased region" description="Basic and acidic residues" evidence="1">
    <location>
        <begin position="16"/>
        <end position="34"/>
    </location>
</feature>
<name>A0A2I0J596_PUNGR</name>
<dbReference type="Proteomes" id="UP000233551">
    <property type="component" value="Unassembled WGS sequence"/>
</dbReference>
<evidence type="ECO:0000256" key="1">
    <source>
        <dbReference type="SAM" id="MobiDB-lite"/>
    </source>
</evidence>
<dbReference type="AlphaFoldDB" id="A0A2I0J596"/>
<dbReference type="EMBL" id="PGOL01002072">
    <property type="protein sequence ID" value="PKI50906.1"/>
    <property type="molecule type" value="Genomic_DNA"/>
</dbReference>
<proteinExistence type="predicted"/>
<gene>
    <name evidence="2" type="ORF">CRG98_028704</name>
</gene>
<feature type="region of interest" description="Disordered" evidence="1">
    <location>
        <begin position="1"/>
        <end position="39"/>
    </location>
</feature>